<organism evidence="2 3">
    <name type="scientific">Phytophthora boehmeriae</name>
    <dbReference type="NCBI Taxonomy" id="109152"/>
    <lineage>
        <taxon>Eukaryota</taxon>
        <taxon>Sar</taxon>
        <taxon>Stramenopiles</taxon>
        <taxon>Oomycota</taxon>
        <taxon>Peronosporomycetes</taxon>
        <taxon>Peronosporales</taxon>
        <taxon>Peronosporaceae</taxon>
        <taxon>Phytophthora</taxon>
    </lineage>
</organism>
<keyword evidence="1" id="KW-0175">Coiled coil</keyword>
<evidence type="ECO:0000256" key="1">
    <source>
        <dbReference type="SAM" id="Coils"/>
    </source>
</evidence>
<feature type="coiled-coil region" evidence="1">
    <location>
        <begin position="24"/>
        <end position="86"/>
    </location>
</feature>
<keyword evidence="3" id="KW-1185">Reference proteome</keyword>
<accession>A0A8T1VC00</accession>
<name>A0A8T1VC00_9STRA</name>
<proteinExistence type="predicted"/>
<comment type="caution">
    <text evidence="2">The sequence shown here is derived from an EMBL/GenBank/DDBJ whole genome shotgun (WGS) entry which is preliminary data.</text>
</comment>
<evidence type="ECO:0000313" key="3">
    <source>
        <dbReference type="Proteomes" id="UP000693981"/>
    </source>
</evidence>
<dbReference type="AlphaFoldDB" id="A0A8T1VC00"/>
<sequence>MRADLLDDKLQEYVKKYGSLNESLKVADAYARSMEEQVARLEDKEIQRRSIDQAIARDLKVRDDERARLQATIKDCEATIALMKSNYSRDSATRQAVLARCFELGEQNRQLSHELINRTSSGHRQLKDQLADRDRTIRHLERSLRNLPAAQKLRKSSPILVVAAMFGE</sequence>
<dbReference type="EMBL" id="JAGDFL010001125">
    <property type="protein sequence ID" value="KAG7377649.1"/>
    <property type="molecule type" value="Genomic_DNA"/>
</dbReference>
<evidence type="ECO:0000313" key="2">
    <source>
        <dbReference type="EMBL" id="KAG7377649.1"/>
    </source>
</evidence>
<gene>
    <name evidence="2" type="ORF">PHYBOEH_000750</name>
</gene>
<reference evidence="2" key="1">
    <citation type="submission" date="2021-02" db="EMBL/GenBank/DDBJ databases">
        <authorList>
            <person name="Palmer J.M."/>
        </authorList>
    </citation>
    <scope>NUCLEOTIDE SEQUENCE</scope>
    <source>
        <strain evidence="2">SCRP23</strain>
    </source>
</reference>
<dbReference type="OrthoDB" id="146144at2759"/>
<protein>
    <submittedName>
        <fullName evidence="2">Uncharacterized protein</fullName>
    </submittedName>
</protein>
<dbReference type="Proteomes" id="UP000693981">
    <property type="component" value="Unassembled WGS sequence"/>
</dbReference>